<feature type="transmembrane region" description="Helical" evidence="7">
    <location>
        <begin position="110"/>
        <end position="133"/>
    </location>
</feature>
<comment type="similarity">
    <text evidence="2 7">Belongs to the UPF0056 (MarC) family.</text>
</comment>
<organism evidence="8">
    <name type="scientific">Candidatus Methanomethylicus mesodigestus</name>
    <dbReference type="NCBI Taxonomy" id="1867258"/>
    <lineage>
        <taxon>Archaea</taxon>
        <taxon>Thermoproteota</taxon>
        <taxon>Methanosuratincolia</taxon>
        <taxon>Candidatus Methanomethylicales</taxon>
        <taxon>Candidatus Methanomethylicaceae</taxon>
        <taxon>Candidatus Methanomethylicus</taxon>
    </lineage>
</organism>
<sequence>MVGAMEEWIYAFVQGFITLFIVFDPIGNIPLFQSFTSSFDEKKKKKVINDSVKIALIILAFFAIGGFYLLELFRISIDDFRIAGGILLFIMAIEGLLGKEEARWISRDDVAIVPLATPLMAGPGSIYTVMYLMQLPNGPFITFFALTGNVLLQWFLLLYSDRVLRMLGKSGSTILSRIMAFILAGIAISMIRMGLLGAYLSG</sequence>
<feature type="transmembrane region" description="Helical" evidence="7">
    <location>
        <begin position="12"/>
        <end position="31"/>
    </location>
</feature>
<keyword evidence="3" id="KW-1003">Cell membrane</keyword>
<feature type="transmembrane region" description="Helical" evidence="7">
    <location>
        <begin position="139"/>
        <end position="159"/>
    </location>
</feature>
<evidence type="ECO:0000256" key="1">
    <source>
        <dbReference type="ARBA" id="ARBA00004651"/>
    </source>
</evidence>
<evidence type="ECO:0000256" key="7">
    <source>
        <dbReference type="RuleBase" id="RU362048"/>
    </source>
</evidence>
<evidence type="ECO:0000256" key="5">
    <source>
        <dbReference type="ARBA" id="ARBA00022989"/>
    </source>
</evidence>
<protein>
    <recommendedName>
        <fullName evidence="7">UPF0056 membrane protein</fullName>
    </recommendedName>
</protein>
<evidence type="ECO:0000256" key="2">
    <source>
        <dbReference type="ARBA" id="ARBA00009784"/>
    </source>
</evidence>
<keyword evidence="4 7" id="KW-0812">Transmembrane</keyword>
<feature type="transmembrane region" description="Helical" evidence="7">
    <location>
        <begin position="180"/>
        <end position="200"/>
    </location>
</feature>
<proteinExistence type="inferred from homology"/>
<accession>A0A7C3J4W3</accession>
<dbReference type="GO" id="GO:0005886">
    <property type="term" value="C:plasma membrane"/>
    <property type="evidence" value="ECO:0007669"/>
    <property type="project" value="UniProtKB-SubCell"/>
</dbReference>
<keyword evidence="5 7" id="KW-1133">Transmembrane helix</keyword>
<evidence type="ECO:0000313" key="8">
    <source>
        <dbReference type="EMBL" id="HFK20618.1"/>
    </source>
</evidence>
<dbReference type="PANTHER" id="PTHR33508">
    <property type="entry name" value="UPF0056 MEMBRANE PROTEIN YHCE"/>
    <property type="match status" value="1"/>
</dbReference>
<feature type="transmembrane region" description="Helical" evidence="7">
    <location>
        <begin position="82"/>
        <end position="98"/>
    </location>
</feature>
<dbReference type="NCBIfam" id="TIGR00427">
    <property type="entry name" value="NAAT family transporter"/>
    <property type="match status" value="1"/>
</dbReference>
<name>A0A7C3J4W3_9CREN</name>
<dbReference type="PANTHER" id="PTHR33508:SF1">
    <property type="entry name" value="UPF0056 MEMBRANE PROTEIN YHCE"/>
    <property type="match status" value="1"/>
</dbReference>
<gene>
    <name evidence="8" type="ORF">ENS19_04965</name>
</gene>
<evidence type="ECO:0000256" key="4">
    <source>
        <dbReference type="ARBA" id="ARBA00022692"/>
    </source>
</evidence>
<comment type="subcellular location">
    <subcellularLocation>
        <location evidence="1 7">Cell membrane</location>
        <topology evidence="1 7">Multi-pass membrane protein</topology>
    </subcellularLocation>
</comment>
<feature type="transmembrane region" description="Helical" evidence="7">
    <location>
        <begin position="52"/>
        <end position="70"/>
    </location>
</feature>
<evidence type="ECO:0000256" key="6">
    <source>
        <dbReference type="ARBA" id="ARBA00023136"/>
    </source>
</evidence>
<reference evidence="8" key="1">
    <citation type="journal article" date="2020" name="mSystems">
        <title>Genome- and Community-Level Interaction Insights into Carbon Utilization and Element Cycling Functions of Hydrothermarchaeota in Hydrothermal Sediment.</title>
        <authorList>
            <person name="Zhou Z."/>
            <person name="Liu Y."/>
            <person name="Xu W."/>
            <person name="Pan J."/>
            <person name="Luo Z.H."/>
            <person name="Li M."/>
        </authorList>
    </citation>
    <scope>NUCLEOTIDE SEQUENCE [LARGE SCALE GENOMIC DNA]</scope>
    <source>
        <strain evidence="8">SpSt-468</strain>
    </source>
</reference>
<dbReference type="EMBL" id="DSTX01000007">
    <property type="protein sequence ID" value="HFK20618.1"/>
    <property type="molecule type" value="Genomic_DNA"/>
</dbReference>
<dbReference type="Pfam" id="PF01914">
    <property type="entry name" value="MarC"/>
    <property type="match status" value="1"/>
</dbReference>
<dbReference type="InterPro" id="IPR002771">
    <property type="entry name" value="Multi_antbiot-R_MarC"/>
</dbReference>
<comment type="caution">
    <text evidence="8">The sequence shown here is derived from an EMBL/GenBank/DDBJ whole genome shotgun (WGS) entry which is preliminary data.</text>
</comment>
<dbReference type="AlphaFoldDB" id="A0A7C3J4W3"/>
<keyword evidence="6 7" id="KW-0472">Membrane</keyword>
<evidence type="ECO:0000256" key="3">
    <source>
        <dbReference type="ARBA" id="ARBA00022475"/>
    </source>
</evidence>